<reference evidence="2 3" key="1">
    <citation type="journal article" date="2022" name="Evol. Bioinform. Online">
        <title>Draft Genome Sequence of Oceanobacillus jordanicus Strain GSFE11, a Halotolerant Plant Growth-Promoting Bacterial Endophyte Isolated From the Jordan Valley.</title>
        <authorList>
            <person name="Alhindi T."/>
            <person name="Albdaiwi R."/>
        </authorList>
    </citation>
    <scope>NUCLEOTIDE SEQUENCE [LARGE SCALE GENOMIC DNA]</scope>
    <source>
        <strain evidence="2 3">GSFE11</strain>
    </source>
</reference>
<proteinExistence type="predicted"/>
<protein>
    <recommendedName>
        <fullName evidence="4">YesK-like protein</fullName>
    </recommendedName>
</protein>
<evidence type="ECO:0000313" key="3">
    <source>
        <dbReference type="Proteomes" id="UP001199631"/>
    </source>
</evidence>
<keyword evidence="1" id="KW-1133">Transmembrane helix</keyword>
<keyword evidence="3" id="KW-1185">Reference proteome</keyword>
<feature type="transmembrane region" description="Helical" evidence="1">
    <location>
        <begin position="30"/>
        <end position="53"/>
    </location>
</feature>
<keyword evidence="1" id="KW-0812">Transmembrane</keyword>
<dbReference type="AlphaFoldDB" id="A0AAW5B502"/>
<dbReference type="Proteomes" id="UP001199631">
    <property type="component" value="Unassembled WGS sequence"/>
</dbReference>
<evidence type="ECO:0000313" key="2">
    <source>
        <dbReference type="EMBL" id="MCG3418337.1"/>
    </source>
</evidence>
<name>A0AAW5B502_9BACI</name>
<feature type="transmembrane region" description="Helical" evidence="1">
    <location>
        <begin position="6"/>
        <end position="25"/>
    </location>
</feature>
<organism evidence="2 3">
    <name type="scientific">Oceanobacillus jordanicus</name>
    <dbReference type="NCBI Taxonomy" id="2867266"/>
    <lineage>
        <taxon>Bacteria</taxon>
        <taxon>Bacillati</taxon>
        <taxon>Bacillota</taxon>
        <taxon>Bacilli</taxon>
        <taxon>Bacillales</taxon>
        <taxon>Bacillaceae</taxon>
        <taxon>Oceanobacillus</taxon>
    </lineage>
</organism>
<dbReference type="RefSeq" id="WP_106896364.1">
    <property type="nucleotide sequence ID" value="NZ_JAIFZM010000003.1"/>
</dbReference>
<accession>A0AAW5B502</accession>
<evidence type="ECO:0000256" key="1">
    <source>
        <dbReference type="SAM" id="Phobius"/>
    </source>
</evidence>
<keyword evidence="1" id="KW-0472">Membrane</keyword>
<sequence length="87" mass="9254">MSGLLEFIVVTLIIGVAIFLLSTLFKEKGILIPIVTSLLSIILIVCGFIEGGFGGMGMGYIGTSALIASIIDLFILIFIMAKKMAKE</sequence>
<gene>
    <name evidence="2" type="ORF">K3T81_04150</name>
</gene>
<comment type="caution">
    <text evidence="2">The sequence shown here is derived from an EMBL/GenBank/DDBJ whole genome shotgun (WGS) entry which is preliminary data.</text>
</comment>
<feature type="transmembrane region" description="Helical" evidence="1">
    <location>
        <begin position="59"/>
        <end position="81"/>
    </location>
</feature>
<evidence type="ECO:0008006" key="4">
    <source>
        <dbReference type="Google" id="ProtNLM"/>
    </source>
</evidence>
<dbReference type="EMBL" id="JAIFZM010000003">
    <property type="protein sequence ID" value="MCG3418337.1"/>
    <property type="molecule type" value="Genomic_DNA"/>
</dbReference>